<dbReference type="SUPFAM" id="SSF48008">
    <property type="entry name" value="GntR ligand-binding domain-like"/>
    <property type="match status" value="1"/>
</dbReference>
<evidence type="ECO:0000256" key="2">
    <source>
        <dbReference type="ARBA" id="ARBA00023125"/>
    </source>
</evidence>
<evidence type="ECO:0000313" key="6">
    <source>
        <dbReference type="Proteomes" id="UP001165541"/>
    </source>
</evidence>
<dbReference type="InterPro" id="IPR011711">
    <property type="entry name" value="GntR_C"/>
</dbReference>
<accession>A0ABT0YU48</accession>
<dbReference type="PROSITE" id="PS50949">
    <property type="entry name" value="HTH_GNTR"/>
    <property type="match status" value="1"/>
</dbReference>
<keyword evidence="2" id="KW-0238">DNA-binding</keyword>
<dbReference type="Pfam" id="PF07729">
    <property type="entry name" value="FCD"/>
    <property type="match status" value="1"/>
</dbReference>
<dbReference type="EMBL" id="JAMKFE010000017">
    <property type="protein sequence ID" value="MCM5682280.1"/>
    <property type="molecule type" value="Genomic_DNA"/>
</dbReference>
<evidence type="ECO:0000256" key="1">
    <source>
        <dbReference type="ARBA" id="ARBA00023015"/>
    </source>
</evidence>
<dbReference type="RefSeq" id="WP_251780754.1">
    <property type="nucleotide sequence ID" value="NZ_JAMKFE010000017.1"/>
</dbReference>
<keyword evidence="1" id="KW-0805">Transcription regulation</keyword>
<reference evidence="5" key="1">
    <citation type="submission" date="2022-05" db="EMBL/GenBank/DDBJ databases">
        <title>Schlegelella sp. nov., isolated from mangrove soil.</title>
        <authorList>
            <person name="Liu Y."/>
            <person name="Ge X."/>
            <person name="Liu W."/>
        </authorList>
    </citation>
    <scope>NUCLEOTIDE SEQUENCE</scope>
    <source>
        <strain evidence="5">S2-27</strain>
    </source>
</reference>
<comment type="caution">
    <text evidence="5">The sequence shown here is derived from an EMBL/GenBank/DDBJ whole genome shotgun (WGS) entry which is preliminary data.</text>
</comment>
<dbReference type="SMART" id="SM00895">
    <property type="entry name" value="FCD"/>
    <property type="match status" value="1"/>
</dbReference>
<dbReference type="InterPro" id="IPR036388">
    <property type="entry name" value="WH-like_DNA-bd_sf"/>
</dbReference>
<dbReference type="Gene3D" id="1.20.120.530">
    <property type="entry name" value="GntR ligand-binding domain-like"/>
    <property type="match status" value="1"/>
</dbReference>
<name>A0ABT0YU48_9BURK</name>
<dbReference type="PANTHER" id="PTHR43537:SF49">
    <property type="entry name" value="TRANSCRIPTIONAL REGULATORY PROTEIN"/>
    <property type="match status" value="1"/>
</dbReference>
<dbReference type="Pfam" id="PF00392">
    <property type="entry name" value="GntR"/>
    <property type="match status" value="1"/>
</dbReference>
<evidence type="ECO:0000256" key="3">
    <source>
        <dbReference type="ARBA" id="ARBA00023163"/>
    </source>
</evidence>
<dbReference type="InterPro" id="IPR000524">
    <property type="entry name" value="Tscrpt_reg_HTH_GntR"/>
</dbReference>
<feature type="domain" description="HTH gntR-type" evidence="4">
    <location>
        <begin position="10"/>
        <end position="77"/>
    </location>
</feature>
<proteinExistence type="predicted"/>
<dbReference type="PANTHER" id="PTHR43537">
    <property type="entry name" value="TRANSCRIPTIONAL REGULATOR, GNTR FAMILY"/>
    <property type="match status" value="1"/>
</dbReference>
<dbReference type="SUPFAM" id="SSF46785">
    <property type="entry name" value="Winged helix' DNA-binding domain"/>
    <property type="match status" value="1"/>
</dbReference>
<gene>
    <name evidence="5" type="ORF">M8A51_22350</name>
</gene>
<dbReference type="Proteomes" id="UP001165541">
    <property type="component" value="Unassembled WGS sequence"/>
</dbReference>
<sequence length="214" mass="23333">MKTSREASLPSTVDQIAAALRAQIIGGELAAGAPLRQDSIAQQFGASHVPVREAFHRLQAQGLVVILPRRGVRVAPLDMASIRETVEMRGALEALALQHAMPGLDDRHIELLEAAQAQCDEAQTLAEWDLANRAFHRALVAPCGMPRLLAVIDTLQLANSRVVLAAGRSRGWQPRSNHDHRLIIDALRQRDAPRALSLLGRHIGTMERVGFPTL</sequence>
<evidence type="ECO:0000259" key="4">
    <source>
        <dbReference type="PROSITE" id="PS50949"/>
    </source>
</evidence>
<dbReference type="InterPro" id="IPR036390">
    <property type="entry name" value="WH_DNA-bd_sf"/>
</dbReference>
<dbReference type="Gene3D" id="1.10.10.10">
    <property type="entry name" value="Winged helix-like DNA-binding domain superfamily/Winged helix DNA-binding domain"/>
    <property type="match status" value="1"/>
</dbReference>
<keyword evidence="6" id="KW-1185">Reference proteome</keyword>
<dbReference type="InterPro" id="IPR008920">
    <property type="entry name" value="TF_FadR/GntR_C"/>
</dbReference>
<dbReference type="SMART" id="SM00345">
    <property type="entry name" value="HTH_GNTR"/>
    <property type="match status" value="1"/>
</dbReference>
<dbReference type="CDD" id="cd07377">
    <property type="entry name" value="WHTH_GntR"/>
    <property type="match status" value="1"/>
</dbReference>
<keyword evidence="3" id="KW-0804">Transcription</keyword>
<evidence type="ECO:0000313" key="5">
    <source>
        <dbReference type="EMBL" id="MCM5682280.1"/>
    </source>
</evidence>
<protein>
    <submittedName>
        <fullName evidence="5">GntR family transcriptional regulator</fullName>
    </submittedName>
</protein>
<organism evidence="5 6">
    <name type="scientific">Caldimonas mangrovi</name>
    <dbReference type="NCBI Taxonomy" id="2944811"/>
    <lineage>
        <taxon>Bacteria</taxon>
        <taxon>Pseudomonadati</taxon>
        <taxon>Pseudomonadota</taxon>
        <taxon>Betaproteobacteria</taxon>
        <taxon>Burkholderiales</taxon>
        <taxon>Sphaerotilaceae</taxon>
        <taxon>Caldimonas</taxon>
    </lineage>
</organism>